<keyword evidence="1" id="KW-0472">Membrane</keyword>
<keyword evidence="1" id="KW-0812">Transmembrane</keyword>
<dbReference type="AlphaFoldDB" id="A0AA36JWD8"/>
<feature type="transmembrane region" description="Helical" evidence="1">
    <location>
        <begin position="53"/>
        <end position="73"/>
    </location>
</feature>
<reference evidence="2 3" key="1">
    <citation type="journal article" date="2010" name="J. Bacteriol.">
        <title>Genome sequence of Streptococcus gallolyticus: insights into its adaptation to the bovine rumen and its ability to cause endocarditis.</title>
        <authorList>
            <person name="Rusniok C."/>
            <person name="Couve E."/>
            <person name="Da Cunha V."/>
            <person name="El Gana R."/>
            <person name="Zidane N."/>
            <person name="Bouchier C."/>
            <person name="Poyart C."/>
            <person name="Leclercq R."/>
            <person name="Trieu-Cuot P."/>
            <person name="Glaser P."/>
        </authorList>
    </citation>
    <scope>NUCLEOTIDE SEQUENCE [LARGE SCALE GENOMIC DNA]</scope>
    <source>
        <strain evidence="2 3">UCN34</strain>
    </source>
</reference>
<keyword evidence="1" id="KW-1133">Transmembrane helix</keyword>
<sequence length="114" mass="13114">MTIFNDNLHTLWELVSSLYNPLVIGAFSFFSGFIMLAYFLSHLKEKERLRKRLIAFLLAMLLMLSLNLSVWLFCQLDKFTIPINCAISGLLTLFSLIALASYWSEVAEKEEVSQ</sequence>
<evidence type="ECO:0000313" key="3">
    <source>
        <dbReference type="Proteomes" id="UP000001517"/>
    </source>
</evidence>
<evidence type="ECO:0000256" key="1">
    <source>
        <dbReference type="SAM" id="Phobius"/>
    </source>
</evidence>
<organism evidence="2 3">
    <name type="scientific">Streptococcus gallolyticus (strain UCN34)</name>
    <dbReference type="NCBI Taxonomy" id="637909"/>
    <lineage>
        <taxon>Bacteria</taxon>
        <taxon>Bacillati</taxon>
        <taxon>Bacillota</taxon>
        <taxon>Bacilli</taxon>
        <taxon>Lactobacillales</taxon>
        <taxon>Streptococcaceae</taxon>
        <taxon>Streptococcus</taxon>
    </lineage>
</organism>
<dbReference type="Proteomes" id="UP000001517">
    <property type="component" value="Chromosome"/>
</dbReference>
<dbReference type="EMBL" id="FN597254">
    <property type="protein sequence ID" value="CBI12754.1"/>
    <property type="molecule type" value="Genomic_DNA"/>
</dbReference>
<dbReference type="KEGG" id="sga:GALLO_0262"/>
<feature type="transmembrane region" description="Helical" evidence="1">
    <location>
        <begin position="18"/>
        <end position="41"/>
    </location>
</feature>
<evidence type="ECO:0000313" key="2">
    <source>
        <dbReference type="EMBL" id="CBI12754.1"/>
    </source>
</evidence>
<gene>
    <name evidence="2" type="ordered locus">GALLO_0262</name>
</gene>
<proteinExistence type="predicted"/>
<name>A0AA36JWD8_STRG3</name>
<accession>A0AA36JWD8</accession>
<feature type="transmembrane region" description="Helical" evidence="1">
    <location>
        <begin position="79"/>
        <end position="103"/>
    </location>
</feature>
<dbReference type="RefSeq" id="WP_012961379.1">
    <property type="nucleotide sequence ID" value="NC_013798.1"/>
</dbReference>
<protein>
    <submittedName>
        <fullName evidence="2">Uncharacterized protein</fullName>
    </submittedName>
</protein>